<comment type="caution">
    <text evidence="2">The sequence shown here is derived from an EMBL/GenBank/DDBJ whole genome shotgun (WGS) entry which is preliminary data.</text>
</comment>
<evidence type="ECO:0000256" key="1">
    <source>
        <dbReference type="SAM" id="SignalP"/>
    </source>
</evidence>
<keyword evidence="1" id="KW-0732">Signal</keyword>
<dbReference type="AlphaFoldDB" id="A0A2M8W0T4"/>
<evidence type="ECO:0000313" key="2">
    <source>
        <dbReference type="EMBL" id="PJI84542.1"/>
    </source>
</evidence>
<accession>A0A2M8W0T4</accession>
<dbReference type="OrthoDB" id="9843735at2"/>
<dbReference type="RefSeq" id="WP_100369538.1">
    <property type="nucleotide sequence ID" value="NZ_PGTY01000004.1"/>
</dbReference>
<proteinExistence type="predicted"/>
<dbReference type="Pfam" id="PF05150">
    <property type="entry name" value="Legionella_OMP"/>
    <property type="match status" value="1"/>
</dbReference>
<evidence type="ECO:0008006" key="4">
    <source>
        <dbReference type="Google" id="ProtNLM"/>
    </source>
</evidence>
<dbReference type="EMBL" id="PGTY01000004">
    <property type="protein sequence ID" value="PJI84542.1"/>
    <property type="molecule type" value="Genomic_DNA"/>
</dbReference>
<feature type="chain" id="PRO_5014928851" description="Outer membrane protein" evidence="1">
    <location>
        <begin position="24"/>
        <end position="239"/>
    </location>
</feature>
<protein>
    <recommendedName>
        <fullName evidence="4">Outer membrane protein</fullName>
    </recommendedName>
</protein>
<name>A0A2M8W0T4_9RHOB</name>
<organism evidence="2 3">
    <name type="scientific">Yoonia maricola</name>
    <dbReference type="NCBI Taxonomy" id="420999"/>
    <lineage>
        <taxon>Bacteria</taxon>
        <taxon>Pseudomonadati</taxon>
        <taxon>Pseudomonadota</taxon>
        <taxon>Alphaproteobacteria</taxon>
        <taxon>Rhodobacterales</taxon>
        <taxon>Paracoccaceae</taxon>
        <taxon>Yoonia</taxon>
    </lineage>
</organism>
<evidence type="ECO:0000313" key="3">
    <source>
        <dbReference type="Proteomes" id="UP000228531"/>
    </source>
</evidence>
<keyword evidence="3" id="KW-1185">Reference proteome</keyword>
<sequence length="239" mass="24881">MTKFTSASLITCILTSTASVATADEISIEIQAPSISAAFANQDGIGAETSARISADYTFETNAGFRLGVWDMDLSDNEGQGGAPTELSFRQVDFVGFSKFDATPELSLEFLIGLRALGLNDQNFTSEGRETNFDGVGGVFGVNGAHTIIPGGAIYGNFETAVLFGDGDTTAVGEATAENARSDLSQTTIGFGYEHDFALGDRSTTLSIGYEATVLSGLEDPTDVTVGFDGVVLGASVTF</sequence>
<reference evidence="2 3" key="1">
    <citation type="submission" date="2017-11" db="EMBL/GenBank/DDBJ databases">
        <title>Genomic Encyclopedia of Archaeal and Bacterial Type Strains, Phase II (KMG-II): From Individual Species to Whole Genera.</title>
        <authorList>
            <person name="Goeker M."/>
        </authorList>
    </citation>
    <scope>NUCLEOTIDE SEQUENCE [LARGE SCALE GENOMIC DNA]</scope>
    <source>
        <strain evidence="2 3">DSM 29128</strain>
    </source>
</reference>
<dbReference type="Proteomes" id="UP000228531">
    <property type="component" value="Unassembled WGS sequence"/>
</dbReference>
<gene>
    <name evidence="2" type="ORF">BC777_3603</name>
</gene>
<dbReference type="InterPro" id="IPR007825">
    <property type="entry name" value="Major_OMP_Legionella"/>
</dbReference>
<feature type="signal peptide" evidence="1">
    <location>
        <begin position="1"/>
        <end position="23"/>
    </location>
</feature>